<gene>
    <name evidence="4" type="ORF">BXT86_01365</name>
</gene>
<dbReference type="AlphaFoldDB" id="A0A1V4QI35"/>
<organism evidence="4 5">
    <name type="scientific">candidate division WOR-3 bacterium 4484_100</name>
    <dbReference type="NCBI Taxonomy" id="1936077"/>
    <lineage>
        <taxon>Bacteria</taxon>
        <taxon>Bacteria division WOR-3</taxon>
    </lineage>
</organism>
<dbReference type="PANTHER" id="PTHR43806:SF67">
    <property type="entry name" value="EGF-LIKE DOMAIN-CONTAINING PROTEIN"/>
    <property type="match status" value="1"/>
</dbReference>
<dbReference type="PANTHER" id="PTHR43806">
    <property type="entry name" value="PEPTIDASE S8"/>
    <property type="match status" value="1"/>
</dbReference>
<dbReference type="PROSITE" id="PS51892">
    <property type="entry name" value="SUBTILASE"/>
    <property type="match status" value="1"/>
</dbReference>
<dbReference type="Proteomes" id="UP000191663">
    <property type="component" value="Unassembled WGS sequence"/>
</dbReference>
<dbReference type="SUPFAM" id="SSF89372">
    <property type="entry name" value="Fucose-specific lectin"/>
    <property type="match status" value="1"/>
</dbReference>
<comment type="caution">
    <text evidence="4">The sequence shown here is derived from an EMBL/GenBank/DDBJ whole genome shotgun (WGS) entry which is preliminary data.</text>
</comment>
<reference evidence="5" key="1">
    <citation type="submission" date="2017-01" db="EMBL/GenBank/DDBJ databases">
        <title>Novel pathways for hydrocarbon cycling and metabolic interdependencies in hydrothermal sediment communities.</title>
        <authorList>
            <person name="Dombrowski N."/>
            <person name="Seitz K."/>
            <person name="Teske A."/>
            <person name="Baker B."/>
        </authorList>
    </citation>
    <scope>NUCLEOTIDE SEQUENCE [LARGE SCALE GENOMIC DNA]</scope>
</reference>
<dbReference type="EMBL" id="MUKB01000017">
    <property type="protein sequence ID" value="OPX18396.1"/>
    <property type="molecule type" value="Genomic_DNA"/>
</dbReference>
<dbReference type="SUPFAM" id="SSF52743">
    <property type="entry name" value="Subtilisin-like"/>
    <property type="match status" value="1"/>
</dbReference>
<dbReference type="InterPro" id="IPR036852">
    <property type="entry name" value="Peptidase_S8/S53_dom_sf"/>
</dbReference>
<dbReference type="InterPro" id="IPR000209">
    <property type="entry name" value="Peptidase_S8/S53_dom"/>
</dbReference>
<comment type="similarity">
    <text evidence="1 2">Belongs to the peptidase S8 family.</text>
</comment>
<name>A0A1V4QI35_UNCW3</name>
<comment type="caution">
    <text evidence="2">Lacks conserved residue(s) required for the propagation of feature annotation.</text>
</comment>
<proteinExistence type="inferred from homology"/>
<dbReference type="GO" id="GO:0006508">
    <property type="term" value="P:proteolysis"/>
    <property type="evidence" value="ECO:0007669"/>
    <property type="project" value="InterPro"/>
</dbReference>
<dbReference type="Gene3D" id="2.60.40.4070">
    <property type="match status" value="1"/>
</dbReference>
<evidence type="ECO:0000256" key="1">
    <source>
        <dbReference type="ARBA" id="ARBA00011073"/>
    </source>
</evidence>
<accession>A0A1V4QI35</accession>
<dbReference type="Pfam" id="PF00082">
    <property type="entry name" value="Peptidase_S8"/>
    <property type="match status" value="1"/>
</dbReference>
<dbReference type="GO" id="GO:0004252">
    <property type="term" value="F:serine-type endopeptidase activity"/>
    <property type="evidence" value="ECO:0007669"/>
    <property type="project" value="InterPro"/>
</dbReference>
<evidence type="ECO:0000259" key="3">
    <source>
        <dbReference type="Pfam" id="PF00082"/>
    </source>
</evidence>
<evidence type="ECO:0000313" key="4">
    <source>
        <dbReference type="EMBL" id="OPX18396.1"/>
    </source>
</evidence>
<dbReference type="InterPro" id="IPR050131">
    <property type="entry name" value="Peptidase_S8_subtilisin-like"/>
</dbReference>
<feature type="domain" description="Peptidase S8/S53" evidence="3">
    <location>
        <begin position="289"/>
        <end position="525"/>
    </location>
</feature>
<evidence type="ECO:0000313" key="5">
    <source>
        <dbReference type="Proteomes" id="UP000191663"/>
    </source>
</evidence>
<protein>
    <recommendedName>
        <fullName evidence="3">Peptidase S8/S53 domain-containing protein</fullName>
    </recommendedName>
</protein>
<dbReference type="Gene3D" id="3.40.50.200">
    <property type="entry name" value="Peptidase S8/S53 domain"/>
    <property type="match status" value="1"/>
</dbReference>
<evidence type="ECO:0000256" key="2">
    <source>
        <dbReference type="PROSITE-ProRule" id="PRU01240"/>
    </source>
</evidence>
<sequence>MIFSVGIRSFSDLYTYSTDNGNTWQPLEKLTDNYSNWADQLSICGKDTLFVFYRDRYGLKYMVFADTILVPSMPLIDGSYFEPGAIQSGDTVYVVFHSRNTLYLKKGDISGFSSEVAIDSSPATIKNSVTIPGTGKMGVFFSTAPDDSLFFLASSLPDTTFSRRFIASAKTPTAITSGDTILLAYKDMSQRPVLTIAFRRSDDFGNIFNNPIDLSGEIPSAGKISIEKSGSEVVVAWESQGKIYFRTSNNNGTDFGPLDSLNKEFVYLPTLANTGAGITKIYALRGDTITDDAPNDPQYWHPRHGTEMLGLIGGYFRDRYIGVAPGVQFLIAKTENPDSNYEYPIEEDTWIAGLEWLESQGADIVNSSLGYSDWYNWPQDFDGHTSPASIAADEATKRGMIIVNASGNVAVPRIVIPGDAEGIITVGGIDSLYLRWQYSGYFPTDDHTKKKPDLVCLSAAPVVIDPDSTDSYLYSFGTSGATAMVSGICALLLEAHPDWNVDSVKNALFSTASYVDSPSDSLGYGWPDAYQAAQFHEAPSETLKGNIFLKPYPNPFIPDRDGYVYIPFKLTEKTAVEIRLYSLSGRLIKKDEREGLLMPGRYEDKNPQSLKAAFIWDGRDEDGQDVGSGIYYCLLLTYGSGNDIVKIALIR</sequence>